<evidence type="ECO:0000256" key="1">
    <source>
        <dbReference type="ARBA" id="ARBA00004123"/>
    </source>
</evidence>
<comment type="subunit">
    <text evidence="8">Component of the Mediator complex.</text>
</comment>
<dbReference type="GO" id="GO:0006369">
    <property type="term" value="P:termination of RNA polymerase II transcription"/>
    <property type="evidence" value="ECO:0007669"/>
    <property type="project" value="TreeGrafter"/>
</dbReference>
<dbReference type="EMBL" id="KV454012">
    <property type="protein sequence ID" value="ODV96853.1"/>
    <property type="molecule type" value="Genomic_DNA"/>
</dbReference>
<keyword evidence="6 8" id="KW-0539">Nucleus</keyword>
<evidence type="ECO:0000256" key="7">
    <source>
        <dbReference type="ARBA" id="ARBA00032012"/>
    </source>
</evidence>
<gene>
    <name evidence="8" type="primary">MED18</name>
    <name evidence="9" type="ORF">PACTADRAFT_32353</name>
</gene>
<sequence length="275" mass="31151">MVHQLSLVAEIPQPQYMLSVSTLAAITGMTPEDLSLHVVLLKPKFPFNPEIQAGKVNQIEQYRIRITSSFDSSSGTQQRAQAQAQLESQSIFEFNKNSNDLTSRKWTIQVSEIPSAGRRTVSSQNIYESTIVNTGAHNDLIGYLDELGYSLETEFWIKGVRFYHNDIIIEIYRIYVKSDNISTVIVPIGEKEQDLAKLYKLELLDKTGKFFVKCFVNVERQTGVESITKANKQLDLLKNELSGLIDLEIPDRIAMDSRVNSKIGISNYNISVRKK</sequence>
<dbReference type="GO" id="GO:0070847">
    <property type="term" value="C:core mediator complex"/>
    <property type="evidence" value="ECO:0007669"/>
    <property type="project" value="TreeGrafter"/>
</dbReference>
<comment type="similarity">
    <text evidence="2 8">Belongs to the Mediator complex subunit 18 family.</text>
</comment>
<dbReference type="GO" id="GO:0016592">
    <property type="term" value="C:mediator complex"/>
    <property type="evidence" value="ECO:0007669"/>
    <property type="project" value="InterPro"/>
</dbReference>
<dbReference type="STRING" id="669874.A0A1E4TYK8"/>
<keyword evidence="8" id="KW-0010">Activator</keyword>
<comment type="subcellular location">
    <subcellularLocation>
        <location evidence="1 8">Nucleus</location>
    </subcellularLocation>
</comment>
<dbReference type="PANTHER" id="PTHR13321">
    <property type="entry name" value="MEDIATOR OF RNA POLYMERASE II TRANSCRIPTION, SUBUNIT 18"/>
    <property type="match status" value="1"/>
</dbReference>
<dbReference type="InterPro" id="IPR019095">
    <property type="entry name" value="Mediator_Med18"/>
</dbReference>
<keyword evidence="5 8" id="KW-0804">Transcription</keyword>
<keyword evidence="4 8" id="KW-0805">Transcription regulation</keyword>
<dbReference type="OrthoDB" id="5348092at2759"/>
<dbReference type="Pfam" id="PF09637">
    <property type="entry name" value="Med18"/>
    <property type="match status" value="1"/>
</dbReference>
<dbReference type="GO" id="GO:0006357">
    <property type="term" value="P:regulation of transcription by RNA polymerase II"/>
    <property type="evidence" value="ECO:0007669"/>
    <property type="project" value="InterPro"/>
</dbReference>
<dbReference type="PANTHER" id="PTHR13321:SF2">
    <property type="entry name" value="MEDIATOR OF RNA POLYMERASE II TRANSCRIPTION SUBUNIT 18"/>
    <property type="match status" value="1"/>
</dbReference>
<keyword evidence="10" id="KW-1185">Reference proteome</keyword>
<evidence type="ECO:0000256" key="4">
    <source>
        <dbReference type="ARBA" id="ARBA00023015"/>
    </source>
</evidence>
<evidence type="ECO:0000256" key="5">
    <source>
        <dbReference type="ARBA" id="ARBA00023163"/>
    </source>
</evidence>
<evidence type="ECO:0000313" key="9">
    <source>
        <dbReference type="EMBL" id="ODV96853.1"/>
    </source>
</evidence>
<evidence type="ECO:0000256" key="8">
    <source>
        <dbReference type="RuleBase" id="RU364150"/>
    </source>
</evidence>
<dbReference type="AlphaFoldDB" id="A0A1E4TYK8"/>
<proteinExistence type="inferred from homology"/>
<reference evidence="10" key="1">
    <citation type="submission" date="2016-05" db="EMBL/GenBank/DDBJ databases">
        <title>Comparative genomics of biotechnologically important yeasts.</title>
        <authorList>
            <consortium name="DOE Joint Genome Institute"/>
            <person name="Riley R."/>
            <person name="Haridas S."/>
            <person name="Wolfe K.H."/>
            <person name="Lopes M.R."/>
            <person name="Hittinger C.T."/>
            <person name="Goker M."/>
            <person name="Salamov A."/>
            <person name="Wisecaver J."/>
            <person name="Long T.M."/>
            <person name="Aerts A.L."/>
            <person name="Barry K."/>
            <person name="Choi C."/>
            <person name="Clum A."/>
            <person name="Coughlan A.Y."/>
            <person name="Deshpande S."/>
            <person name="Douglass A.P."/>
            <person name="Hanson S.J."/>
            <person name="Klenk H.-P."/>
            <person name="Labutti K."/>
            <person name="Lapidus A."/>
            <person name="Lindquist E."/>
            <person name="Lipzen A."/>
            <person name="Meier-Kolthoff J.P."/>
            <person name="Ohm R.A."/>
            <person name="Otillar R.P."/>
            <person name="Pangilinan J."/>
            <person name="Peng Y."/>
            <person name="Rokas A."/>
            <person name="Rosa C.A."/>
            <person name="Scheuner C."/>
            <person name="Sibirny A.A."/>
            <person name="Slot J.C."/>
            <person name="Stielow J.B."/>
            <person name="Sun H."/>
            <person name="Kurtzman C.P."/>
            <person name="Blackwell M."/>
            <person name="Grigoriev I.V."/>
            <person name="Jeffries T.W."/>
        </authorList>
    </citation>
    <scope>NUCLEOTIDE SEQUENCE [LARGE SCALE GENOMIC DNA]</scope>
    <source>
        <strain evidence="10">NRRL Y-2460</strain>
    </source>
</reference>
<dbReference type="GO" id="GO:0003712">
    <property type="term" value="F:transcription coregulator activity"/>
    <property type="evidence" value="ECO:0007669"/>
    <property type="project" value="InterPro"/>
</dbReference>
<accession>A0A1E4TYK8</accession>
<dbReference type="Gene3D" id="2.40.320.10">
    <property type="entry name" value="Hypothetical Protein Pfu-838710-001"/>
    <property type="match status" value="1"/>
</dbReference>
<evidence type="ECO:0000256" key="3">
    <source>
        <dbReference type="ARBA" id="ARBA00019612"/>
    </source>
</evidence>
<comment type="function">
    <text evidence="8">Component of the Mediator complex, a coactivator involved in the regulated transcription of nearly all RNA polymerase II-dependent genes. Mediator functions as a bridge to convey information from gene-specific regulatory proteins to the basal RNA polymerase II transcription machinery. Mediator is recruited to promoters by direct interactions with regulatory proteins and serves as a scaffold for the assembly of a functional preinitiation complex with RNA polymerase II and the general transcription factors.</text>
</comment>
<evidence type="ECO:0000256" key="2">
    <source>
        <dbReference type="ARBA" id="ARBA00009814"/>
    </source>
</evidence>
<dbReference type="Proteomes" id="UP000094236">
    <property type="component" value="Unassembled WGS sequence"/>
</dbReference>
<name>A0A1E4TYK8_PACTA</name>
<evidence type="ECO:0000256" key="6">
    <source>
        <dbReference type="ARBA" id="ARBA00023242"/>
    </source>
</evidence>
<protein>
    <recommendedName>
        <fullName evidence="3 8">Mediator of RNA polymerase II transcription subunit 18</fullName>
    </recommendedName>
    <alternativeName>
        <fullName evidence="7 8">Mediator complex subunit 18</fullName>
    </alternativeName>
</protein>
<organism evidence="9 10">
    <name type="scientific">Pachysolen tannophilus NRRL Y-2460</name>
    <dbReference type="NCBI Taxonomy" id="669874"/>
    <lineage>
        <taxon>Eukaryota</taxon>
        <taxon>Fungi</taxon>
        <taxon>Dikarya</taxon>
        <taxon>Ascomycota</taxon>
        <taxon>Saccharomycotina</taxon>
        <taxon>Pichiomycetes</taxon>
        <taxon>Pachysolenaceae</taxon>
        <taxon>Pachysolen</taxon>
    </lineage>
</organism>
<evidence type="ECO:0000313" key="10">
    <source>
        <dbReference type="Proteomes" id="UP000094236"/>
    </source>
</evidence>